<dbReference type="PROSITE" id="PS00531">
    <property type="entry name" value="RNASE_T2_2"/>
    <property type="match status" value="1"/>
</dbReference>
<dbReference type="InterPro" id="IPR033130">
    <property type="entry name" value="RNase_T2_His_AS_2"/>
</dbReference>
<dbReference type="PANTHER" id="PTHR11240:SF22">
    <property type="entry name" value="RIBONUCLEASE T2"/>
    <property type="match status" value="1"/>
</dbReference>
<dbReference type="CDD" id="cd01062">
    <property type="entry name" value="RNase_T2_prok"/>
    <property type="match status" value="1"/>
</dbReference>
<sequence>MIRMLLALVLVAGAARADGEPAGAFDYYVLSLSWTPSWCAIEGDARGSDQCDPGRGFGFTLHGLWPQFERGWPSYCPTTERMPSRAMTGDMSDIMGSSGLAWHQWRKHGVCSGLSAEDYFALSREAYGRIFRPALFRELDREVRLPAAVIEEAFLEANPELEPDMLTVTCRDGRVQEVRVCLTRGLEPRRCGDDVMRDCRMRDALFSPIR</sequence>
<dbReference type="EMBL" id="RCNT01000001">
    <property type="protein sequence ID" value="RMA44215.1"/>
    <property type="molecule type" value="Genomic_DNA"/>
</dbReference>
<dbReference type="Proteomes" id="UP000281343">
    <property type="component" value="Unassembled WGS sequence"/>
</dbReference>
<dbReference type="Pfam" id="PF00445">
    <property type="entry name" value="Ribonuclease_T2"/>
    <property type="match status" value="1"/>
</dbReference>
<dbReference type="InterPro" id="IPR001568">
    <property type="entry name" value="RNase_T2-like"/>
</dbReference>
<dbReference type="RefSeq" id="WP_121896316.1">
    <property type="nucleotide sequence ID" value="NZ_RCNT01000001.1"/>
</dbReference>
<dbReference type="PANTHER" id="PTHR11240">
    <property type="entry name" value="RIBONUCLEASE T2"/>
    <property type="match status" value="1"/>
</dbReference>
<dbReference type="InterPro" id="IPR018188">
    <property type="entry name" value="RNase_T2_His_AS_1"/>
</dbReference>
<dbReference type="GO" id="GO:0033897">
    <property type="term" value="F:ribonuclease T2 activity"/>
    <property type="evidence" value="ECO:0007669"/>
    <property type="project" value="InterPro"/>
</dbReference>
<dbReference type="InterPro" id="IPR036430">
    <property type="entry name" value="RNase_T2-like_sf"/>
</dbReference>
<keyword evidence="3" id="KW-0732">Signal</keyword>
<dbReference type="Gene3D" id="3.90.730.10">
    <property type="entry name" value="Ribonuclease T2-like"/>
    <property type="match status" value="1"/>
</dbReference>
<evidence type="ECO:0000313" key="5">
    <source>
        <dbReference type="Proteomes" id="UP000281343"/>
    </source>
</evidence>
<dbReference type="GO" id="GO:0003723">
    <property type="term" value="F:RNA binding"/>
    <property type="evidence" value="ECO:0007669"/>
    <property type="project" value="InterPro"/>
</dbReference>
<dbReference type="SUPFAM" id="SSF55895">
    <property type="entry name" value="Ribonuclease Rh-like"/>
    <property type="match status" value="1"/>
</dbReference>
<comment type="similarity">
    <text evidence="1 2">Belongs to the RNase T2 family.</text>
</comment>
<feature type="chain" id="PRO_5018128808" evidence="3">
    <location>
        <begin position="18"/>
        <end position="210"/>
    </location>
</feature>
<organism evidence="4 5">
    <name type="scientific">Rhodophyticola porphyridii</name>
    <dbReference type="NCBI Taxonomy" id="1852017"/>
    <lineage>
        <taxon>Bacteria</taxon>
        <taxon>Pseudomonadati</taxon>
        <taxon>Pseudomonadota</taxon>
        <taxon>Alphaproteobacteria</taxon>
        <taxon>Rhodobacterales</taxon>
        <taxon>Roseobacteraceae</taxon>
        <taxon>Rhodophyticola</taxon>
    </lineage>
</organism>
<reference evidence="4 5" key="1">
    <citation type="submission" date="2018-10" db="EMBL/GenBank/DDBJ databases">
        <authorList>
            <person name="Jung H.S."/>
            <person name="Jeon C.O."/>
        </authorList>
    </citation>
    <scope>NUCLEOTIDE SEQUENCE [LARGE SCALE GENOMIC DNA]</scope>
    <source>
        <strain evidence="4 5">MA-7-27</strain>
    </source>
</reference>
<dbReference type="InterPro" id="IPR039378">
    <property type="entry name" value="RNase_T2_prok"/>
</dbReference>
<accession>A0A3L9Y9J3</accession>
<dbReference type="AlphaFoldDB" id="A0A3L9Y9J3"/>
<gene>
    <name evidence="4" type="ORF">D9R08_02010</name>
</gene>
<dbReference type="PROSITE" id="PS00530">
    <property type="entry name" value="RNASE_T2_1"/>
    <property type="match status" value="1"/>
</dbReference>
<dbReference type="GO" id="GO:0006401">
    <property type="term" value="P:RNA catabolic process"/>
    <property type="evidence" value="ECO:0007669"/>
    <property type="project" value="TreeGrafter"/>
</dbReference>
<evidence type="ECO:0000256" key="3">
    <source>
        <dbReference type="SAM" id="SignalP"/>
    </source>
</evidence>
<proteinExistence type="inferred from homology"/>
<protein>
    <submittedName>
        <fullName evidence="4">Ribonuclease T</fullName>
    </submittedName>
</protein>
<comment type="caution">
    <text evidence="4">The sequence shown here is derived from an EMBL/GenBank/DDBJ whole genome shotgun (WGS) entry which is preliminary data.</text>
</comment>
<name>A0A3L9Y9J3_9RHOB</name>
<keyword evidence="5" id="KW-1185">Reference proteome</keyword>
<evidence type="ECO:0000313" key="4">
    <source>
        <dbReference type="EMBL" id="RMA44215.1"/>
    </source>
</evidence>
<feature type="signal peptide" evidence="3">
    <location>
        <begin position="1"/>
        <end position="17"/>
    </location>
</feature>
<evidence type="ECO:0000256" key="1">
    <source>
        <dbReference type="ARBA" id="ARBA00007469"/>
    </source>
</evidence>
<dbReference type="OrthoDB" id="4720638at2"/>
<evidence type="ECO:0000256" key="2">
    <source>
        <dbReference type="RuleBase" id="RU004328"/>
    </source>
</evidence>